<dbReference type="GeneID" id="27902192"/>
<dbReference type="GO" id="GO:0046856">
    <property type="term" value="P:phosphatidylinositol dephosphorylation"/>
    <property type="evidence" value="ECO:0007669"/>
    <property type="project" value="InterPro"/>
</dbReference>
<name>M3BYZ6_SPHMS</name>
<gene>
    <name evidence="4" type="ORF">SEPMUDRAFT_148647</name>
</gene>
<dbReference type="Proteomes" id="UP000016931">
    <property type="component" value="Unassembled WGS sequence"/>
</dbReference>
<keyword evidence="5" id="KW-1185">Reference proteome</keyword>
<dbReference type="SMART" id="SM00128">
    <property type="entry name" value="IPPc"/>
    <property type="match status" value="1"/>
</dbReference>
<protein>
    <submittedName>
        <fullName evidence="4">DNase I-like protein</fullName>
    </submittedName>
</protein>
<feature type="region of interest" description="Disordered" evidence="1">
    <location>
        <begin position="177"/>
        <end position="215"/>
    </location>
</feature>
<dbReference type="EMBL" id="KB456263">
    <property type="protein sequence ID" value="EMF13301.1"/>
    <property type="molecule type" value="Genomic_DNA"/>
</dbReference>
<reference evidence="4 5" key="1">
    <citation type="journal article" date="2012" name="PLoS Pathog.">
        <title>Diverse lifestyles and strategies of plant pathogenesis encoded in the genomes of eighteen Dothideomycetes fungi.</title>
        <authorList>
            <person name="Ohm R.A."/>
            <person name="Feau N."/>
            <person name="Henrissat B."/>
            <person name="Schoch C.L."/>
            <person name="Horwitz B.A."/>
            <person name="Barry K.W."/>
            <person name="Condon B.J."/>
            <person name="Copeland A.C."/>
            <person name="Dhillon B."/>
            <person name="Glaser F."/>
            <person name="Hesse C.N."/>
            <person name="Kosti I."/>
            <person name="LaButti K."/>
            <person name="Lindquist E.A."/>
            <person name="Lucas S."/>
            <person name="Salamov A.A."/>
            <person name="Bradshaw R.E."/>
            <person name="Ciuffetti L."/>
            <person name="Hamelin R.C."/>
            <person name="Kema G.H.J."/>
            <person name="Lawrence C."/>
            <person name="Scott J.A."/>
            <person name="Spatafora J.W."/>
            <person name="Turgeon B.G."/>
            <person name="de Wit P.J.G.M."/>
            <person name="Zhong S."/>
            <person name="Goodwin S.B."/>
            <person name="Grigoriev I.V."/>
        </authorList>
    </citation>
    <scope>NUCLEOTIDE SEQUENCE [LARGE SCALE GENOMIC DNA]</scope>
    <source>
        <strain evidence="4 5">SO2202</strain>
    </source>
</reference>
<dbReference type="GO" id="GO:0004439">
    <property type="term" value="F:phosphatidylinositol-4,5-bisphosphate 5-phosphatase activity"/>
    <property type="evidence" value="ECO:0007669"/>
    <property type="project" value="TreeGrafter"/>
</dbReference>
<evidence type="ECO:0000313" key="4">
    <source>
        <dbReference type="EMBL" id="EMF13301.1"/>
    </source>
</evidence>
<dbReference type="PANTHER" id="PTHR11200:SF286">
    <property type="entry name" value="5-PHOSPHATASE, PUTATIVE (AFU_ORTHOLOGUE AFUA_5G07600)-RELATED"/>
    <property type="match status" value="1"/>
</dbReference>
<sequence>MADLTCHVTTFNAGREDIHIDYFASSLYATFKSGALPPDLIVLALQEIAPIGFSFLGGSLLAPYFSRFAEAVYRATQWKYGTDADYEHVLTRNAGMTAILVFARRGVKSSIQWIEEAGVGVGLWEMGNKGAVGVRLGLDDDTVVTFVAAHLAPMEEAYERRNEDWRNICKTLVFEPIDSTGRKGMPPPPPQSSTEEQDRLLASSSETTMEQSSGRHDILTPASYVFVAGDLNYRTADHQPDSKDFETWPQPMSTDVDPSHYRNLLKADQLRRELQGGRTLHGLAEAPIDFPPTYKYSSKAMQLAKENAQKLEAAKSKDEAFPGLELTDAQEQAWLWAKHRMPSWCDRILFLAEAAPQVQLYKALPIQPTSDHRPVTLISSIPRGTVSPLKDSSRYKIDDNWQSRRTWARRRELIVGLGAYLTLTGQGEALLAGTVVGLVGGYFVLFALLGDM</sequence>
<dbReference type="PANTHER" id="PTHR11200">
    <property type="entry name" value="INOSITOL 5-PHOSPHATASE"/>
    <property type="match status" value="1"/>
</dbReference>
<keyword evidence="2" id="KW-0472">Membrane</keyword>
<feature type="compositionally biased region" description="Polar residues" evidence="1">
    <location>
        <begin position="202"/>
        <end position="212"/>
    </location>
</feature>
<evidence type="ECO:0000256" key="1">
    <source>
        <dbReference type="SAM" id="MobiDB-lite"/>
    </source>
</evidence>
<keyword evidence="2" id="KW-1133">Transmembrane helix</keyword>
<dbReference type="STRING" id="692275.M3BYZ6"/>
<dbReference type="Gene3D" id="3.60.10.10">
    <property type="entry name" value="Endonuclease/exonuclease/phosphatase"/>
    <property type="match status" value="1"/>
</dbReference>
<dbReference type="RefSeq" id="XP_016761422.1">
    <property type="nucleotide sequence ID" value="XM_016905055.1"/>
</dbReference>
<organism evidence="4 5">
    <name type="scientific">Sphaerulina musiva (strain SO2202)</name>
    <name type="common">Poplar stem canker fungus</name>
    <name type="synonym">Septoria musiva</name>
    <dbReference type="NCBI Taxonomy" id="692275"/>
    <lineage>
        <taxon>Eukaryota</taxon>
        <taxon>Fungi</taxon>
        <taxon>Dikarya</taxon>
        <taxon>Ascomycota</taxon>
        <taxon>Pezizomycotina</taxon>
        <taxon>Dothideomycetes</taxon>
        <taxon>Dothideomycetidae</taxon>
        <taxon>Mycosphaerellales</taxon>
        <taxon>Mycosphaerellaceae</taxon>
        <taxon>Sphaerulina</taxon>
    </lineage>
</organism>
<dbReference type="OrthoDB" id="62798at2759"/>
<dbReference type="Pfam" id="PF22669">
    <property type="entry name" value="Exo_endo_phos2"/>
    <property type="match status" value="1"/>
</dbReference>
<dbReference type="InterPro" id="IPR000300">
    <property type="entry name" value="IPPc"/>
</dbReference>
<dbReference type="eggNOG" id="KOG0565">
    <property type="taxonomic scope" value="Eukaryota"/>
</dbReference>
<dbReference type="InterPro" id="IPR036691">
    <property type="entry name" value="Endo/exonu/phosph_ase_sf"/>
</dbReference>
<dbReference type="AlphaFoldDB" id="M3BYZ6"/>
<proteinExistence type="predicted"/>
<accession>M3BYZ6</accession>
<feature type="domain" description="Inositol polyphosphate-related phosphatase" evidence="3">
    <location>
        <begin position="2"/>
        <end position="387"/>
    </location>
</feature>
<dbReference type="OMA" id="HRYPGWT"/>
<dbReference type="HOGENOM" id="CLU_025224_1_1_1"/>
<evidence type="ECO:0000259" key="3">
    <source>
        <dbReference type="SMART" id="SM00128"/>
    </source>
</evidence>
<dbReference type="InterPro" id="IPR046985">
    <property type="entry name" value="IP5"/>
</dbReference>
<evidence type="ECO:0000256" key="2">
    <source>
        <dbReference type="SAM" id="Phobius"/>
    </source>
</evidence>
<feature type="transmembrane region" description="Helical" evidence="2">
    <location>
        <begin position="429"/>
        <end position="449"/>
    </location>
</feature>
<keyword evidence="2" id="KW-0812">Transmembrane</keyword>
<evidence type="ECO:0000313" key="5">
    <source>
        <dbReference type="Proteomes" id="UP000016931"/>
    </source>
</evidence>
<dbReference type="SUPFAM" id="SSF56219">
    <property type="entry name" value="DNase I-like"/>
    <property type="match status" value="1"/>
</dbReference>